<evidence type="ECO:0000313" key="1">
    <source>
        <dbReference type="EMBL" id="GFY09957.1"/>
    </source>
</evidence>
<name>A0A8X6SIU4_TRICX</name>
<dbReference type="AlphaFoldDB" id="A0A8X6SIU4"/>
<dbReference type="Gene3D" id="1.10.150.50">
    <property type="entry name" value="Transcription Factor, Ets-1"/>
    <property type="match status" value="1"/>
</dbReference>
<accession>A0A8X6SIU4</accession>
<evidence type="ECO:0000313" key="2">
    <source>
        <dbReference type="Proteomes" id="UP000887159"/>
    </source>
</evidence>
<keyword evidence="2" id="KW-1185">Reference proteome</keyword>
<reference evidence="1" key="1">
    <citation type="submission" date="2020-08" db="EMBL/GenBank/DDBJ databases">
        <title>Multicomponent nature underlies the extraordinary mechanical properties of spider dragline silk.</title>
        <authorList>
            <person name="Kono N."/>
            <person name="Nakamura H."/>
            <person name="Mori M."/>
            <person name="Yoshida Y."/>
            <person name="Ohtoshi R."/>
            <person name="Malay A.D."/>
            <person name="Moran D.A.P."/>
            <person name="Tomita M."/>
            <person name="Numata K."/>
            <person name="Arakawa K."/>
        </authorList>
    </citation>
    <scope>NUCLEOTIDE SEQUENCE</scope>
</reference>
<dbReference type="InterPro" id="IPR013761">
    <property type="entry name" value="SAM/pointed_sf"/>
</dbReference>
<sequence length="368" mass="41601">MREDYVFQVFADCFKKLNPGWARSTQPFIPFSGSINEYQVCLGTKHWGFSCQADHLTVISAHAPHCPRSCILRWAHQKKISRDIETLTDEQLVATLGPHGEVELTLATDNKCVSTEVENTQNNPFAGLHHGSVSTSYFSENSFLNQLRKTDKHISSCKSRNIYENVQIAMEEDRNKVILSVSDCGIQSNNCSCLSVMSPFDEKAEWAEIAGIMASFGGTITRESFFAQDVEYPFTQAFKTDDDSGTSENFYCINSLEQWLSQIGLPQYENLLVLNGFDDLNFMLVSLFSAAPYGRISVAASNFDAQFPLQREVPELRRCKLVLVCRKHPSQTDTLRIFYMLCNHATWLLSIFYIVKIRQLGPGLNPQP</sequence>
<gene>
    <name evidence="1" type="primary">ANKS1B</name>
    <name evidence="1" type="ORF">TNCV_3699191</name>
</gene>
<comment type="caution">
    <text evidence="1">The sequence shown here is derived from an EMBL/GenBank/DDBJ whole genome shotgun (WGS) entry which is preliminary data.</text>
</comment>
<organism evidence="1 2">
    <name type="scientific">Trichonephila clavipes</name>
    <name type="common">Golden silk orbweaver</name>
    <name type="synonym">Nephila clavipes</name>
    <dbReference type="NCBI Taxonomy" id="2585209"/>
    <lineage>
        <taxon>Eukaryota</taxon>
        <taxon>Metazoa</taxon>
        <taxon>Ecdysozoa</taxon>
        <taxon>Arthropoda</taxon>
        <taxon>Chelicerata</taxon>
        <taxon>Arachnida</taxon>
        <taxon>Araneae</taxon>
        <taxon>Araneomorphae</taxon>
        <taxon>Entelegynae</taxon>
        <taxon>Araneoidea</taxon>
        <taxon>Nephilidae</taxon>
        <taxon>Trichonephila</taxon>
    </lineage>
</organism>
<dbReference type="EMBL" id="BMAU01021292">
    <property type="protein sequence ID" value="GFY09957.1"/>
    <property type="molecule type" value="Genomic_DNA"/>
</dbReference>
<dbReference type="SUPFAM" id="SSF47769">
    <property type="entry name" value="SAM/Pointed domain"/>
    <property type="match status" value="1"/>
</dbReference>
<proteinExistence type="predicted"/>
<protein>
    <submittedName>
        <fullName evidence="1">Ankyrin repeat and sterile alpha motif domain-containing protein 1B</fullName>
    </submittedName>
</protein>
<dbReference type="Proteomes" id="UP000887159">
    <property type="component" value="Unassembled WGS sequence"/>
</dbReference>